<keyword evidence="4" id="KW-1185">Reference proteome</keyword>
<protein>
    <submittedName>
        <fullName evidence="3">GUN4 domain-containing protein</fullName>
    </submittedName>
</protein>
<dbReference type="SUPFAM" id="SSF140869">
    <property type="entry name" value="GUN4-like"/>
    <property type="match status" value="1"/>
</dbReference>
<evidence type="ECO:0000313" key="4">
    <source>
        <dbReference type="Proteomes" id="UP001212123"/>
    </source>
</evidence>
<dbReference type="SUPFAM" id="SSF50494">
    <property type="entry name" value="Trypsin-like serine proteases"/>
    <property type="match status" value="1"/>
</dbReference>
<dbReference type="InterPro" id="IPR037215">
    <property type="entry name" value="GUN4-like_sf"/>
</dbReference>
<dbReference type="Gene3D" id="1.25.40.620">
    <property type="match status" value="1"/>
</dbReference>
<dbReference type="Gene3D" id="2.40.10.10">
    <property type="entry name" value="Trypsin-like serine proteases"/>
    <property type="match status" value="2"/>
</dbReference>
<evidence type="ECO:0000256" key="1">
    <source>
        <dbReference type="SAM" id="MobiDB-lite"/>
    </source>
</evidence>
<name>A0ABT5A7I4_9CYAN</name>
<accession>A0ABT5A7I4</accession>
<feature type="domain" description="GUN4-like" evidence="2">
    <location>
        <begin position="318"/>
        <end position="436"/>
    </location>
</feature>
<evidence type="ECO:0000259" key="2">
    <source>
        <dbReference type="Pfam" id="PF05419"/>
    </source>
</evidence>
<dbReference type="CDD" id="cd16383">
    <property type="entry name" value="GUN4"/>
    <property type="match status" value="1"/>
</dbReference>
<gene>
    <name evidence="3" type="ORF">PN492_12950</name>
</gene>
<dbReference type="InterPro" id="IPR009003">
    <property type="entry name" value="Peptidase_S1_PA"/>
</dbReference>
<organism evidence="3 4">
    <name type="scientific">Dolichospermum circinale CS-537/01</name>
    <dbReference type="NCBI Taxonomy" id="3021739"/>
    <lineage>
        <taxon>Bacteria</taxon>
        <taxon>Bacillati</taxon>
        <taxon>Cyanobacteriota</taxon>
        <taxon>Cyanophyceae</taxon>
        <taxon>Nostocales</taxon>
        <taxon>Aphanizomenonaceae</taxon>
        <taxon>Dolichospermum</taxon>
        <taxon>Dolichospermum circinale</taxon>
    </lineage>
</organism>
<dbReference type="Proteomes" id="UP001212123">
    <property type="component" value="Unassembled WGS sequence"/>
</dbReference>
<comment type="caution">
    <text evidence="3">The sequence shown here is derived from an EMBL/GenBank/DDBJ whole genome shotgun (WGS) entry which is preliminary data.</text>
</comment>
<dbReference type="Pfam" id="PF13365">
    <property type="entry name" value="Trypsin_2"/>
    <property type="match status" value="1"/>
</dbReference>
<dbReference type="PANTHER" id="PTHR34800">
    <property type="entry name" value="TETRAPYRROLE-BINDING PROTEIN, CHLOROPLASTIC"/>
    <property type="match status" value="1"/>
</dbReference>
<dbReference type="PANTHER" id="PTHR34800:SF1">
    <property type="entry name" value="TETRAPYRROLE-BINDING PROTEIN, CHLOROPLASTIC"/>
    <property type="match status" value="1"/>
</dbReference>
<proteinExistence type="predicted"/>
<dbReference type="InterPro" id="IPR008629">
    <property type="entry name" value="GUN4-like"/>
</dbReference>
<evidence type="ECO:0000313" key="3">
    <source>
        <dbReference type="EMBL" id="MDB9487444.1"/>
    </source>
</evidence>
<dbReference type="Pfam" id="PF05419">
    <property type="entry name" value="GUN4"/>
    <property type="match status" value="1"/>
</dbReference>
<dbReference type="InterPro" id="IPR043504">
    <property type="entry name" value="Peptidase_S1_PA_chymotrypsin"/>
</dbReference>
<sequence length="455" mass="49540">MNLSYQLLKNNYSIFSVTIFILLSVTSLKPVAAERVQDSLEKTTVQINTQNDISPGGSGVIIDKKGKTYTVLTANHVVCDAIIGRKKVICSTDITYTIRTHIGKDYPIKDRQVLQKNDNDPDLATVTFEAEENYPVATLGNSEEVKLEADIKVAGFPTIFGKQGTERTYTVTRGKVVTFARGVKNGYTLVYDAATKTGNSGGPVFDDSGKVIGIHGQADLGGGDKSDPTGSETMGRRKPIIPVKKTAPGQKETGASAEGKTGFNAAIPINIFYSLTNQKPPIGTGIAPKKEVEIPSKGKTGDLIATKGNTVDLSITGKLEQLLSEGNWQGADQETKSLMLQISQASGSLNDKTISRLSCENLSAINRVWQNKSQGRFGFSVQAQTWKSLFGSKFEPTNEHFEDFATDLGWRYRGRYLYGDQLKYSLEAPKGHLPRAFLDGPVWGKFVAYLDSCKI</sequence>
<dbReference type="Gene3D" id="1.10.10.1770">
    <property type="entry name" value="Gun4-like"/>
    <property type="match status" value="1"/>
</dbReference>
<dbReference type="EMBL" id="JAQMTU010000076">
    <property type="protein sequence ID" value="MDB9487444.1"/>
    <property type="molecule type" value="Genomic_DNA"/>
</dbReference>
<reference evidence="3 4" key="1">
    <citation type="submission" date="2023-01" db="EMBL/GenBank/DDBJ databases">
        <title>Genomes from the Australian National Cyanobacteria Reference Collection.</title>
        <authorList>
            <person name="Willis A."/>
            <person name="Lee E.M.F."/>
        </authorList>
    </citation>
    <scope>NUCLEOTIDE SEQUENCE [LARGE SCALE GENOMIC DNA]</scope>
    <source>
        <strain evidence="3 4">CS-537/01</strain>
    </source>
</reference>
<feature type="region of interest" description="Disordered" evidence="1">
    <location>
        <begin position="216"/>
        <end position="236"/>
    </location>
</feature>
<dbReference type="RefSeq" id="WP_271805689.1">
    <property type="nucleotide sequence ID" value="NZ_JAQMTU010000076.1"/>
</dbReference>